<organism evidence="1 2">
    <name type="scientific">Trifolium pratense</name>
    <name type="common">Red clover</name>
    <dbReference type="NCBI Taxonomy" id="57577"/>
    <lineage>
        <taxon>Eukaryota</taxon>
        <taxon>Viridiplantae</taxon>
        <taxon>Streptophyta</taxon>
        <taxon>Embryophyta</taxon>
        <taxon>Tracheophyta</taxon>
        <taxon>Spermatophyta</taxon>
        <taxon>Magnoliopsida</taxon>
        <taxon>eudicotyledons</taxon>
        <taxon>Gunneridae</taxon>
        <taxon>Pentapetalae</taxon>
        <taxon>rosids</taxon>
        <taxon>fabids</taxon>
        <taxon>Fabales</taxon>
        <taxon>Fabaceae</taxon>
        <taxon>Papilionoideae</taxon>
        <taxon>50 kb inversion clade</taxon>
        <taxon>NPAAA clade</taxon>
        <taxon>Hologalegina</taxon>
        <taxon>IRL clade</taxon>
        <taxon>Trifolieae</taxon>
        <taxon>Trifolium</taxon>
    </lineage>
</organism>
<reference evidence="1" key="1">
    <citation type="submission" date="2023-10" db="EMBL/GenBank/DDBJ databases">
        <authorList>
            <person name="Rodriguez Cubillos JULIANA M."/>
            <person name="De Vega J."/>
        </authorList>
    </citation>
    <scope>NUCLEOTIDE SEQUENCE</scope>
</reference>
<comment type="caution">
    <text evidence="1">The sequence shown here is derived from an EMBL/GenBank/DDBJ whole genome shotgun (WGS) entry which is preliminary data.</text>
</comment>
<gene>
    <name evidence="1" type="ORF">MILVUS5_LOCUS11577</name>
</gene>
<keyword evidence="2" id="KW-1185">Reference proteome</keyword>
<protein>
    <submittedName>
        <fullName evidence="1">Uncharacterized protein</fullName>
    </submittedName>
</protein>
<dbReference type="Proteomes" id="UP001177021">
    <property type="component" value="Unassembled WGS sequence"/>
</dbReference>
<proteinExistence type="predicted"/>
<dbReference type="EMBL" id="CASHSV030000024">
    <property type="protein sequence ID" value="CAJ2642039.1"/>
    <property type="molecule type" value="Genomic_DNA"/>
</dbReference>
<evidence type="ECO:0000313" key="1">
    <source>
        <dbReference type="EMBL" id="CAJ2642039.1"/>
    </source>
</evidence>
<accession>A0ACB0JE01</accession>
<name>A0ACB0JE01_TRIPR</name>
<evidence type="ECO:0000313" key="2">
    <source>
        <dbReference type="Proteomes" id="UP001177021"/>
    </source>
</evidence>
<sequence>MNVSLLLIGLLRLLYHHYRGVAHGLSQSEILGQILVALDLMQAEPTIASGLMQTEPTIASGLIRAGALHATAAEPGVVQTYLAAVNSKSPTMGRFKCNIDA</sequence>